<dbReference type="InterPro" id="IPR003838">
    <property type="entry name" value="ABC3_permease_C"/>
</dbReference>
<feature type="transmembrane region" description="Helical" evidence="7">
    <location>
        <begin position="311"/>
        <end position="336"/>
    </location>
</feature>
<comment type="caution">
    <text evidence="10">The sequence shown here is derived from an EMBL/GenBank/DDBJ whole genome shotgun (WGS) entry which is preliminary data.</text>
</comment>
<accession>A0A0C2D3T1</accession>
<dbReference type="PANTHER" id="PTHR30489">
    <property type="entry name" value="LIPOPROTEIN-RELEASING SYSTEM TRANSMEMBRANE PROTEIN LOLE"/>
    <property type="match status" value="1"/>
</dbReference>
<proteinExistence type="inferred from homology"/>
<feature type="transmembrane region" description="Helical" evidence="7">
    <location>
        <begin position="269"/>
        <end position="291"/>
    </location>
</feature>
<comment type="similarity">
    <text evidence="2">Belongs to the ABC-4 integral membrane protein family. LolC/E subfamily.</text>
</comment>
<sequence>MAWRNIWRNTRRTLITLFSIAFGTLLAVVMTGIGDSSYSELIDHAARLGGGHVIVQHSTYLDAPSLKKTVTVGPELIDEIRAQPRVRAAVPRVTGGVMLATSTNNVGAAVLGIDPNAEDETTLGLVDSIVEGEMFSSPDEEGIILGSVLAENLGVTLGKKVVYTVTDKSGEIASGLARVSGIITTGATEVDAGTCLLPINPFRELLGYAPNEFTQVAVFLDDHRAAKDVAVALDAKIGGQLGPVSATLPWYDAQPDLAGFVSMKVNGTIVMELIVTVLIAAGIFNTLFVSVMERMRELGIMAAIGFSGRQLFSLVLWESLWLGLCGIVAGALLTAWPYYYLSTTGIDVAQATGSEGQVQVSGVSMAPMIYADIYLPHLLGIALAVVIATMAAGLYPAYKASSVSPVEAIRTV</sequence>
<dbReference type="Proteomes" id="UP000031599">
    <property type="component" value="Unassembled WGS sequence"/>
</dbReference>
<dbReference type="AlphaFoldDB" id="A0A0C2D3T1"/>
<evidence type="ECO:0000259" key="8">
    <source>
        <dbReference type="Pfam" id="PF02687"/>
    </source>
</evidence>
<reference evidence="10 11" key="1">
    <citation type="submission" date="2014-12" db="EMBL/GenBank/DDBJ databases">
        <title>Genome assembly of Enhygromyxa salina DSM 15201.</title>
        <authorList>
            <person name="Sharma G."/>
            <person name="Subramanian S."/>
        </authorList>
    </citation>
    <scope>NUCLEOTIDE SEQUENCE [LARGE SCALE GENOMIC DNA]</scope>
    <source>
        <strain evidence="10 11">DSM 15201</strain>
    </source>
</reference>
<evidence type="ECO:0000256" key="6">
    <source>
        <dbReference type="ARBA" id="ARBA00023136"/>
    </source>
</evidence>
<keyword evidence="10" id="KW-0449">Lipoprotein</keyword>
<dbReference type="GO" id="GO:0098797">
    <property type="term" value="C:plasma membrane protein complex"/>
    <property type="evidence" value="ECO:0007669"/>
    <property type="project" value="TreeGrafter"/>
</dbReference>
<dbReference type="InterPro" id="IPR025857">
    <property type="entry name" value="MacB_PCD"/>
</dbReference>
<evidence type="ECO:0000313" key="10">
    <source>
        <dbReference type="EMBL" id="KIG16385.1"/>
    </source>
</evidence>
<evidence type="ECO:0000256" key="1">
    <source>
        <dbReference type="ARBA" id="ARBA00004651"/>
    </source>
</evidence>
<dbReference type="Pfam" id="PF02687">
    <property type="entry name" value="FtsX"/>
    <property type="match status" value="1"/>
</dbReference>
<keyword evidence="5 7" id="KW-1133">Transmembrane helix</keyword>
<evidence type="ECO:0000256" key="7">
    <source>
        <dbReference type="SAM" id="Phobius"/>
    </source>
</evidence>
<feature type="domain" description="MacB-like periplasmic core" evidence="9">
    <location>
        <begin position="13"/>
        <end position="234"/>
    </location>
</feature>
<organism evidence="10 11">
    <name type="scientific">Enhygromyxa salina</name>
    <dbReference type="NCBI Taxonomy" id="215803"/>
    <lineage>
        <taxon>Bacteria</taxon>
        <taxon>Pseudomonadati</taxon>
        <taxon>Myxococcota</taxon>
        <taxon>Polyangia</taxon>
        <taxon>Nannocystales</taxon>
        <taxon>Nannocystaceae</taxon>
        <taxon>Enhygromyxa</taxon>
    </lineage>
</organism>
<keyword evidence="3" id="KW-1003">Cell membrane</keyword>
<name>A0A0C2D3T1_9BACT</name>
<dbReference type="Pfam" id="PF12704">
    <property type="entry name" value="MacB_PCD"/>
    <property type="match status" value="1"/>
</dbReference>
<dbReference type="GO" id="GO:0044874">
    <property type="term" value="P:lipoprotein localization to outer membrane"/>
    <property type="evidence" value="ECO:0007669"/>
    <property type="project" value="TreeGrafter"/>
</dbReference>
<evidence type="ECO:0000256" key="4">
    <source>
        <dbReference type="ARBA" id="ARBA00022692"/>
    </source>
</evidence>
<dbReference type="EMBL" id="JMCC02000039">
    <property type="protein sequence ID" value="KIG16385.1"/>
    <property type="molecule type" value="Genomic_DNA"/>
</dbReference>
<evidence type="ECO:0000256" key="5">
    <source>
        <dbReference type="ARBA" id="ARBA00022989"/>
    </source>
</evidence>
<feature type="domain" description="ABC3 transporter permease C-terminal" evidence="8">
    <location>
        <begin position="273"/>
        <end position="405"/>
    </location>
</feature>
<evidence type="ECO:0000256" key="3">
    <source>
        <dbReference type="ARBA" id="ARBA00022475"/>
    </source>
</evidence>
<feature type="transmembrane region" description="Helical" evidence="7">
    <location>
        <begin position="373"/>
        <end position="395"/>
    </location>
</feature>
<keyword evidence="4 7" id="KW-0812">Transmembrane</keyword>
<evidence type="ECO:0000259" key="9">
    <source>
        <dbReference type="Pfam" id="PF12704"/>
    </source>
</evidence>
<gene>
    <name evidence="10" type="ORF">DB30_04552</name>
</gene>
<dbReference type="PANTHER" id="PTHR30489:SF0">
    <property type="entry name" value="LIPOPROTEIN-RELEASING SYSTEM TRANSMEMBRANE PROTEIN LOLE"/>
    <property type="match status" value="1"/>
</dbReference>
<keyword evidence="6 7" id="KW-0472">Membrane</keyword>
<evidence type="ECO:0000256" key="2">
    <source>
        <dbReference type="ARBA" id="ARBA00005236"/>
    </source>
</evidence>
<evidence type="ECO:0000313" key="11">
    <source>
        <dbReference type="Proteomes" id="UP000031599"/>
    </source>
</evidence>
<protein>
    <submittedName>
        <fullName evidence="10">ABC-type transport system, involved in lipoprotein release, permease component</fullName>
    </submittedName>
</protein>
<dbReference type="InterPro" id="IPR051447">
    <property type="entry name" value="Lipoprotein-release_system"/>
</dbReference>
<comment type="subcellular location">
    <subcellularLocation>
        <location evidence="1">Cell membrane</location>
        <topology evidence="1">Multi-pass membrane protein</topology>
    </subcellularLocation>
</comment>